<comment type="caution">
    <text evidence="2">The sequence shown here is derived from an EMBL/GenBank/DDBJ whole genome shotgun (WGS) entry which is preliminary data.</text>
</comment>
<evidence type="ECO:0000313" key="3">
    <source>
        <dbReference type="Proteomes" id="UP001165367"/>
    </source>
</evidence>
<sequence length="411" mass="43655">MLKIFLLAVSCCVILSHESNAQFTYKIKADSVLITNDSCTAELILENSTKIVKGFLYNKGNGRTEFRAAMVRVNDTTYIIGGDSLKLSSGSSRDWKLGGNTGITNANDFFGTTDNRVVAIRTNNIERMRFNWHNGFVGIGTTAPVQPLHLGGTNPTIYLEGDNNSYYPAILFKSALGTGKLDLYGPGGYTGLFLTVPSVNNKSMAIGVTADCPTAMTQDSSKRALRVFGAQNQVAHLFQISQNIHTLPGAVWEKPVFTVNKDGKVSIGDFSSSAMLHVQAGTATANTAPIKLTAGTNLTTPEAGAIEFDGTNYYATSGSTRYTLAKTLTATATLDFGNTAAQTSSDLTITVNGVGDGDAVSIGIPNASRNANSSFEAWVSTANTVTVRFNNYSSGSINPTSGSFRVAVTKY</sequence>
<keyword evidence="1" id="KW-0732">Signal</keyword>
<keyword evidence="3" id="KW-1185">Reference proteome</keyword>
<feature type="chain" id="PRO_5046860056" evidence="1">
    <location>
        <begin position="22"/>
        <end position="411"/>
    </location>
</feature>
<name>A0ABS9KN31_9BACT</name>
<reference evidence="2" key="1">
    <citation type="submission" date="2022-01" db="EMBL/GenBank/DDBJ databases">
        <authorList>
            <person name="Jo J.-H."/>
            <person name="Im W.-T."/>
        </authorList>
    </citation>
    <scope>NUCLEOTIDE SEQUENCE</scope>
    <source>
        <strain evidence="2">NA20</strain>
    </source>
</reference>
<dbReference type="RefSeq" id="WP_237869439.1">
    <property type="nucleotide sequence ID" value="NZ_JAKLTR010000003.1"/>
</dbReference>
<gene>
    <name evidence="2" type="ORF">LZZ85_05615</name>
</gene>
<organism evidence="2 3">
    <name type="scientific">Terrimonas ginsenosidimutans</name>
    <dbReference type="NCBI Taxonomy" id="2908004"/>
    <lineage>
        <taxon>Bacteria</taxon>
        <taxon>Pseudomonadati</taxon>
        <taxon>Bacteroidota</taxon>
        <taxon>Chitinophagia</taxon>
        <taxon>Chitinophagales</taxon>
        <taxon>Chitinophagaceae</taxon>
        <taxon>Terrimonas</taxon>
    </lineage>
</organism>
<protein>
    <submittedName>
        <fullName evidence="2">Uncharacterized protein</fullName>
    </submittedName>
</protein>
<dbReference type="Proteomes" id="UP001165367">
    <property type="component" value="Unassembled WGS sequence"/>
</dbReference>
<evidence type="ECO:0000256" key="1">
    <source>
        <dbReference type="SAM" id="SignalP"/>
    </source>
</evidence>
<evidence type="ECO:0000313" key="2">
    <source>
        <dbReference type="EMBL" id="MCG2613745.1"/>
    </source>
</evidence>
<feature type="signal peptide" evidence="1">
    <location>
        <begin position="1"/>
        <end position="21"/>
    </location>
</feature>
<proteinExistence type="predicted"/>
<accession>A0ABS9KN31</accession>
<dbReference type="EMBL" id="JAKLTR010000003">
    <property type="protein sequence ID" value="MCG2613745.1"/>
    <property type="molecule type" value="Genomic_DNA"/>
</dbReference>